<dbReference type="VEuPathDB" id="FungiDB:KRP23_10128"/>
<evidence type="ECO:0000313" key="3">
    <source>
        <dbReference type="EnsemblProtists" id="Phyra75646"/>
    </source>
</evidence>
<evidence type="ECO:0000313" key="4">
    <source>
        <dbReference type="Proteomes" id="UP000005238"/>
    </source>
</evidence>
<dbReference type="AlphaFoldDB" id="H3GI15"/>
<feature type="region of interest" description="Disordered" evidence="1">
    <location>
        <begin position="160"/>
        <end position="182"/>
    </location>
</feature>
<dbReference type="OMA" id="MANIKCM"/>
<keyword evidence="2" id="KW-1133">Transmembrane helix</keyword>
<protein>
    <submittedName>
        <fullName evidence="3">Uncharacterized protein</fullName>
    </submittedName>
</protein>
<dbReference type="Proteomes" id="UP000005238">
    <property type="component" value="Unassembled WGS sequence"/>
</dbReference>
<dbReference type="EMBL" id="DS566011">
    <property type="status" value="NOT_ANNOTATED_CDS"/>
    <property type="molecule type" value="Genomic_DNA"/>
</dbReference>
<evidence type="ECO:0000256" key="1">
    <source>
        <dbReference type="SAM" id="MobiDB-lite"/>
    </source>
</evidence>
<name>H3GI15_PHYRM</name>
<dbReference type="HOGENOM" id="CLU_067705_0_0_1"/>
<reference evidence="4" key="1">
    <citation type="journal article" date="2006" name="Science">
        <title>Phytophthora genome sequences uncover evolutionary origins and mechanisms of pathogenesis.</title>
        <authorList>
            <person name="Tyler B.M."/>
            <person name="Tripathy S."/>
            <person name="Zhang X."/>
            <person name="Dehal P."/>
            <person name="Jiang R.H."/>
            <person name="Aerts A."/>
            <person name="Arredondo F.D."/>
            <person name="Baxter L."/>
            <person name="Bensasson D."/>
            <person name="Beynon J.L."/>
            <person name="Chapman J."/>
            <person name="Damasceno C.M."/>
            <person name="Dorrance A.E."/>
            <person name="Dou D."/>
            <person name="Dickerman A.W."/>
            <person name="Dubchak I.L."/>
            <person name="Garbelotto M."/>
            <person name="Gijzen M."/>
            <person name="Gordon S.G."/>
            <person name="Govers F."/>
            <person name="Grunwald N.J."/>
            <person name="Huang W."/>
            <person name="Ivors K.L."/>
            <person name="Jones R.W."/>
            <person name="Kamoun S."/>
            <person name="Krampis K."/>
            <person name="Lamour K.H."/>
            <person name="Lee M.K."/>
            <person name="McDonald W.H."/>
            <person name="Medina M."/>
            <person name="Meijer H.J."/>
            <person name="Nordberg E.K."/>
            <person name="Maclean D.J."/>
            <person name="Ospina-Giraldo M.D."/>
            <person name="Morris P.F."/>
            <person name="Phuntumart V."/>
            <person name="Putnam N.H."/>
            <person name="Rash S."/>
            <person name="Rose J.K."/>
            <person name="Sakihama Y."/>
            <person name="Salamov A.A."/>
            <person name="Savidor A."/>
            <person name="Scheuring C.F."/>
            <person name="Smith B.M."/>
            <person name="Sobral B.W."/>
            <person name="Terry A."/>
            <person name="Torto-Alalibo T.A."/>
            <person name="Win J."/>
            <person name="Xu Z."/>
            <person name="Zhang H."/>
            <person name="Grigoriev I.V."/>
            <person name="Rokhsar D.S."/>
            <person name="Boore J.L."/>
        </authorList>
    </citation>
    <scope>NUCLEOTIDE SEQUENCE [LARGE SCALE GENOMIC DNA]</scope>
    <source>
        <strain evidence="4">Pr102</strain>
    </source>
</reference>
<dbReference type="EnsemblProtists" id="Phyra75646">
    <property type="protein sequence ID" value="Phyra75646"/>
    <property type="gene ID" value="Phyra75646"/>
</dbReference>
<dbReference type="eggNOG" id="ENOG502SPED">
    <property type="taxonomic scope" value="Eukaryota"/>
</dbReference>
<feature type="transmembrane region" description="Helical" evidence="2">
    <location>
        <begin position="239"/>
        <end position="262"/>
    </location>
</feature>
<keyword evidence="4" id="KW-1185">Reference proteome</keyword>
<reference evidence="3" key="2">
    <citation type="submission" date="2015-06" db="UniProtKB">
        <authorList>
            <consortium name="EnsemblProtists"/>
        </authorList>
    </citation>
    <scope>IDENTIFICATION</scope>
    <source>
        <strain evidence="3">Pr102</strain>
    </source>
</reference>
<dbReference type="VEuPathDB" id="FungiDB:KRP22_6935"/>
<keyword evidence="2" id="KW-0472">Membrane</keyword>
<proteinExistence type="predicted"/>
<accession>H3GI15</accession>
<dbReference type="InParanoid" id="H3GI15"/>
<keyword evidence="2" id="KW-0812">Transmembrane</keyword>
<evidence type="ECO:0000256" key="2">
    <source>
        <dbReference type="SAM" id="Phobius"/>
    </source>
</evidence>
<sequence length="292" mass="33839">MKEMDAVFAAKVQETQLLFLGVETQLSAARQVAELFALEDAQLELLALETRARMDAIRGEMKEMMIVALQDVEKTRGEAMANATRWMETLQGLQGATDRNRRVLRQIRDKKQLEKEREEKKKLQELERIEQEEVEKQRELEELEKMKRQRQLETLQKMEKEKELEKQRQMEEQRMLGQKKQAELDKQRVKAAQSSLGGDAAGQSLGPGARIGTVKRLLAWYMWVEQIVVDVTATVCRQLVLPVVAILVFFLVLTVAIARYNAVKQARRNRRVLYSGYPKSYRPKFVTVTQMS</sequence>
<organism evidence="3 4">
    <name type="scientific">Phytophthora ramorum</name>
    <name type="common">Sudden oak death agent</name>
    <dbReference type="NCBI Taxonomy" id="164328"/>
    <lineage>
        <taxon>Eukaryota</taxon>
        <taxon>Sar</taxon>
        <taxon>Stramenopiles</taxon>
        <taxon>Oomycota</taxon>
        <taxon>Peronosporomycetes</taxon>
        <taxon>Peronosporales</taxon>
        <taxon>Peronosporaceae</taxon>
        <taxon>Phytophthora</taxon>
    </lineage>
</organism>